<evidence type="ECO:0000313" key="4">
    <source>
        <dbReference type="Proteomes" id="UP001500212"/>
    </source>
</evidence>
<dbReference type="InterPro" id="IPR005247">
    <property type="entry name" value="YbhB_YbcL/LppC-like"/>
</dbReference>
<comment type="caution">
    <text evidence="3">The sequence shown here is derived from an EMBL/GenBank/DDBJ whole genome shotgun (WGS) entry which is preliminary data.</text>
</comment>
<dbReference type="NCBIfam" id="TIGR00481">
    <property type="entry name" value="YbhB/YbcL family Raf kinase inhibitor-like protein"/>
    <property type="match status" value="1"/>
</dbReference>
<dbReference type="CDD" id="cd00865">
    <property type="entry name" value="PEBP_bact_arch"/>
    <property type="match status" value="1"/>
</dbReference>
<keyword evidence="4" id="KW-1185">Reference proteome</keyword>
<proteinExistence type="inferred from homology"/>
<accession>A0ABP8TZI6</accession>
<dbReference type="PANTHER" id="PTHR30289">
    <property type="entry name" value="UNCHARACTERIZED PROTEIN YBCL-RELATED"/>
    <property type="match status" value="1"/>
</dbReference>
<dbReference type="SUPFAM" id="SSF49777">
    <property type="entry name" value="PEBP-like"/>
    <property type="match status" value="1"/>
</dbReference>
<dbReference type="InterPro" id="IPR008914">
    <property type="entry name" value="PEBP"/>
</dbReference>
<protein>
    <submittedName>
        <fullName evidence="3">YbhB/YbcL family Raf kinase inhibitor-like protein</fullName>
    </submittedName>
</protein>
<organism evidence="3 4">
    <name type="scientific">Actinoallomurus liliacearum</name>
    <dbReference type="NCBI Taxonomy" id="1080073"/>
    <lineage>
        <taxon>Bacteria</taxon>
        <taxon>Bacillati</taxon>
        <taxon>Actinomycetota</taxon>
        <taxon>Actinomycetes</taxon>
        <taxon>Streptosporangiales</taxon>
        <taxon>Thermomonosporaceae</taxon>
        <taxon>Actinoallomurus</taxon>
    </lineage>
</organism>
<evidence type="ECO:0000256" key="2">
    <source>
        <dbReference type="SAM" id="MobiDB-lite"/>
    </source>
</evidence>
<gene>
    <name evidence="3" type="ORF">GCM10023195_75120</name>
</gene>
<name>A0ABP8TZI6_9ACTN</name>
<comment type="similarity">
    <text evidence="1">Belongs to the UPF0098 family.</text>
</comment>
<reference evidence="4" key="1">
    <citation type="journal article" date="2019" name="Int. J. Syst. Evol. Microbiol.">
        <title>The Global Catalogue of Microorganisms (GCM) 10K type strain sequencing project: providing services to taxonomists for standard genome sequencing and annotation.</title>
        <authorList>
            <consortium name="The Broad Institute Genomics Platform"/>
            <consortium name="The Broad Institute Genome Sequencing Center for Infectious Disease"/>
            <person name="Wu L."/>
            <person name="Ma J."/>
        </authorList>
    </citation>
    <scope>NUCLEOTIDE SEQUENCE [LARGE SCALE GENOMIC DNA]</scope>
    <source>
        <strain evidence="4">JCM 17938</strain>
    </source>
</reference>
<dbReference type="Pfam" id="PF01161">
    <property type="entry name" value="PBP"/>
    <property type="match status" value="1"/>
</dbReference>
<dbReference type="Proteomes" id="UP001500212">
    <property type="component" value="Unassembled WGS sequence"/>
</dbReference>
<dbReference type="InterPro" id="IPR036610">
    <property type="entry name" value="PEBP-like_sf"/>
</dbReference>
<evidence type="ECO:0000313" key="3">
    <source>
        <dbReference type="EMBL" id="GAA4616868.1"/>
    </source>
</evidence>
<feature type="region of interest" description="Disordered" evidence="2">
    <location>
        <begin position="1"/>
        <end position="21"/>
    </location>
</feature>
<evidence type="ECO:0000256" key="1">
    <source>
        <dbReference type="ARBA" id="ARBA00007120"/>
    </source>
</evidence>
<dbReference type="Gene3D" id="3.90.280.10">
    <property type="entry name" value="PEBP-like"/>
    <property type="match status" value="1"/>
</dbReference>
<keyword evidence="3" id="KW-0649">Protein kinase inhibitor</keyword>
<sequence length="189" mass="19412">MTKSGELPKRRRAGHAGLAWNSPNLAGEQTLALSSPDFGNEGAIPAVHASTRVGGEDLSPALTWSSAPGGTAQLLLVVEDPDAPTPMPFVHCVALLDPSVTGLAHGALGAGSPSDGVRVLRSGIGSGYFGPAPPKSHGPHRYVFQLFALATPVTTSSSRALESAKPRDVLAAAGDVLARGRLDGFYQRT</sequence>
<dbReference type="GO" id="GO:0004860">
    <property type="term" value="F:protein kinase inhibitor activity"/>
    <property type="evidence" value="ECO:0007669"/>
    <property type="project" value="UniProtKB-KW"/>
</dbReference>
<dbReference type="RefSeq" id="WP_345365133.1">
    <property type="nucleotide sequence ID" value="NZ_BAABHJ010000038.1"/>
</dbReference>
<dbReference type="EMBL" id="BAABHJ010000038">
    <property type="protein sequence ID" value="GAA4616868.1"/>
    <property type="molecule type" value="Genomic_DNA"/>
</dbReference>
<dbReference type="PANTHER" id="PTHR30289:SF1">
    <property type="entry name" value="PEBP (PHOSPHATIDYLETHANOLAMINE-BINDING PROTEIN) FAMILY PROTEIN"/>
    <property type="match status" value="1"/>
</dbReference>